<dbReference type="InterPro" id="IPR011701">
    <property type="entry name" value="MFS"/>
</dbReference>
<evidence type="ECO:0000313" key="7">
    <source>
        <dbReference type="EMBL" id="KLU24997.1"/>
    </source>
</evidence>
<comment type="caution">
    <text evidence="7">The sequence shown here is derived from an EMBL/GenBank/DDBJ whole genome shotgun (WGS) entry which is preliminary data.</text>
</comment>
<dbReference type="EMBL" id="AEJF01000108">
    <property type="protein sequence ID" value="KLU24997.1"/>
    <property type="molecule type" value="Genomic_DNA"/>
</dbReference>
<proteinExistence type="predicted"/>
<evidence type="ECO:0000256" key="5">
    <source>
        <dbReference type="SAM" id="Phobius"/>
    </source>
</evidence>
<dbReference type="InterPro" id="IPR020846">
    <property type="entry name" value="MFS_dom"/>
</dbReference>
<feature type="transmembrane region" description="Helical" evidence="5">
    <location>
        <begin position="408"/>
        <end position="430"/>
    </location>
</feature>
<dbReference type="PIRSF" id="PIRSF002808">
    <property type="entry name" value="Hexose_phosphate_transp"/>
    <property type="match status" value="1"/>
</dbReference>
<evidence type="ECO:0000256" key="1">
    <source>
        <dbReference type="ARBA" id="ARBA00004141"/>
    </source>
</evidence>
<dbReference type="PATRIC" id="fig|908627.4.peg.3818"/>
<dbReference type="PANTHER" id="PTHR11662">
    <property type="entry name" value="SOLUTE CARRIER FAMILY 17"/>
    <property type="match status" value="1"/>
</dbReference>
<dbReference type="SUPFAM" id="SSF103473">
    <property type="entry name" value="MFS general substrate transporter"/>
    <property type="match status" value="1"/>
</dbReference>
<dbReference type="InterPro" id="IPR036259">
    <property type="entry name" value="MFS_trans_sf"/>
</dbReference>
<dbReference type="PROSITE" id="PS50850">
    <property type="entry name" value="MFS"/>
    <property type="match status" value="1"/>
</dbReference>
<comment type="subcellular location">
    <subcellularLocation>
        <location evidence="1">Membrane</location>
        <topology evidence="1">Multi-pass membrane protein</topology>
    </subcellularLocation>
</comment>
<keyword evidence="4 5" id="KW-0472">Membrane</keyword>
<evidence type="ECO:0000259" key="6">
    <source>
        <dbReference type="PROSITE" id="PS50850"/>
    </source>
</evidence>
<accession>A0A0J1CWU2</accession>
<feature type="domain" description="Major facilitator superfamily (MFS) profile" evidence="6">
    <location>
        <begin position="26"/>
        <end position="434"/>
    </location>
</feature>
<keyword evidence="2 5" id="KW-0812">Transmembrane</keyword>
<dbReference type="InterPro" id="IPR050382">
    <property type="entry name" value="MFS_Na/Anion_cotransporter"/>
</dbReference>
<feature type="transmembrane region" description="Helical" evidence="5">
    <location>
        <begin position="344"/>
        <end position="371"/>
    </location>
</feature>
<keyword evidence="8" id="KW-1185">Reference proteome</keyword>
<dbReference type="Proteomes" id="UP000035963">
    <property type="component" value="Unassembled WGS sequence"/>
</dbReference>
<feature type="transmembrane region" description="Helical" evidence="5">
    <location>
        <begin position="320"/>
        <end position="338"/>
    </location>
</feature>
<feature type="transmembrane region" description="Helical" evidence="5">
    <location>
        <begin position="279"/>
        <end position="299"/>
    </location>
</feature>
<sequence>MSELNLGILTDDRIAASSLRRKQVTFVILALAMTVINYLDRSTISIAAVHMRSDLGLTAVQLGALLSAWSFSYALCNMPAGYLVDRLGARYLMTCAIMVWSCAQLAGGLVRGYLPMLATRIVLGVAESPTAPTNAKMVSTWIPIRRRGLATAVYTSSTSLGPFLAPLLLTGAMLHLGWRNMFLCMGVAGIVFSIVYFVMYRDLSRAKLSDGERRLLSDGEGGSVKGASHVPVTFARWKALFHFRTTWGLMIGAFSLGWVGLMFSGWLPLYLELEFHVSIAKTGVLAAIPFLGGIFGAFIGGIGSDWLERRGIGRVNCRKAPILVGVCGAGAATAVVGFSNAPALAIAASFCALFFMQMAGTAQWAAVTIFFPKSLVGSAITTSTFAAFLGATLSPLVTGLSIDITGSFRSALFLSAFICMLAGLSLFLLVKNVVGETAISEVQENNV</sequence>
<dbReference type="OrthoDB" id="8596007at2"/>
<evidence type="ECO:0000256" key="4">
    <source>
        <dbReference type="ARBA" id="ARBA00023136"/>
    </source>
</evidence>
<dbReference type="InterPro" id="IPR000849">
    <property type="entry name" value="Sugar_P_transporter"/>
</dbReference>
<organism evidence="7 8">
    <name type="scientific">Caballeronia mineralivorans PML1(12)</name>
    <dbReference type="NCBI Taxonomy" id="908627"/>
    <lineage>
        <taxon>Bacteria</taxon>
        <taxon>Pseudomonadati</taxon>
        <taxon>Pseudomonadota</taxon>
        <taxon>Betaproteobacteria</taxon>
        <taxon>Burkholderiales</taxon>
        <taxon>Burkholderiaceae</taxon>
        <taxon>Caballeronia</taxon>
    </lineage>
</organism>
<dbReference type="GO" id="GO:0016020">
    <property type="term" value="C:membrane"/>
    <property type="evidence" value="ECO:0007669"/>
    <property type="project" value="UniProtKB-SubCell"/>
</dbReference>
<dbReference type="CDD" id="cd17319">
    <property type="entry name" value="MFS_ExuT_GudP_like"/>
    <property type="match status" value="1"/>
</dbReference>
<dbReference type="Gene3D" id="1.20.1250.20">
    <property type="entry name" value="MFS general substrate transporter like domains"/>
    <property type="match status" value="2"/>
</dbReference>
<name>A0A0J1CWU2_9BURK</name>
<feature type="transmembrane region" description="Helical" evidence="5">
    <location>
        <begin position="383"/>
        <end position="402"/>
    </location>
</feature>
<feature type="transmembrane region" description="Helical" evidence="5">
    <location>
        <begin position="180"/>
        <end position="199"/>
    </location>
</feature>
<evidence type="ECO:0000313" key="8">
    <source>
        <dbReference type="Proteomes" id="UP000035963"/>
    </source>
</evidence>
<feature type="transmembrane region" description="Helical" evidence="5">
    <location>
        <begin position="246"/>
        <end position="267"/>
    </location>
</feature>
<keyword evidence="3 5" id="KW-1133">Transmembrane helix</keyword>
<dbReference type="PANTHER" id="PTHR11662:SF446">
    <property type="entry name" value="SODIUM-DEPENDENT PHOSPHATE TRANSPORT PROTEIN 1, CHLOROPLASTIC"/>
    <property type="match status" value="1"/>
</dbReference>
<reference evidence="7 8" key="1">
    <citation type="journal article" date="2015" name="Genome Announc.">
        <title>Draft Genome Sequence of Burkholderia sp. Strain PML1(12), an Ectomycorrhizosphere-Inhabiting Bacterium with Effective Mineral-Weathering Ability.</title>
        <authorList>
            <person name="Uroz S."/>
            <person name="Oger P."/>
        </authorList>
    </citation>
    <scope>NUCLEOTIDE SEQUENCE [LARGE SCALE GENOMIC DNA]</scope>
    <source>
        <strain evidence="8">PML1(12)</strain>
    </source>
</reference>
<gene>
    <name evidence="7" type="ORF">EOS_17055</name>
</gene>
<dbReference type="RefSeq" id="WP_047847845.1">
    <property type="nucleotide sequence ID" value="NZ_AEJF01000108.1"/>
</dbReference>
<dbReference type="GO" id="GO:0022857">
    <property type="term" value="F:transmembrane transporter activity"/>
    <property type="evidence" value="ECO:0007669"/>
    <property type="project" value="InterPro"/>
</dbReference>
<evidence type="ECO:0000256" key="3">
    <source>
        <dbReference type="ARBA" id="ARBA00022989"/>
    </source>
</evidence>
<feature type="transmembrane region" description="Helical" evidence="5">
    <location>
        <begin position="23"/>
        <end position="39"/>
    </location>
</feature>
<dbReference type="Pfam" id="PF07690">
    <property type="entry name" value="MFS_1"/>
    <property type="match status" value="1"/>
</dbReference>
<dbReference type="AlphaFoldDB" id="A0A0J1CWU2"/>
<evidence type="ECO:0000256" key="2">
    <source>
        <dbReference type="ARBA" id="ARBA00022692"/>
    </source>
</evidence>
<protein>
    <recommendedName>
        <fullName evidence="6">Major facilitator superfamily (MFS) profile domain-containing protein</fullName>
    </recommendedName>
</protein>
<feature type="transmembrane region" description="Helical" evidence="5">
    <location>
        <begin position="152"/>
        <end position="174"/>
    </location>
</feature>